<dbReference type="PANTHER" id="PTHR42659">
    <property type="entry name" value="XANTHINE DEHYDROGENASE SUBUNIT C-RELATED"/>
    <property type="match status" value="1"/>
</dbReference>
<evidence type="ECO:0000259" key="3">
    <source>
        <dbReference type="PROSITE" id="PS51387"/>
    </source>
</evidence>
<dbReference type="EMBL" id="JAMOIM010000027">
    <property type="protein sequence ID" value="MCW6511521.1"/>
    <property type="molecule type" value="Genomic_DNA"/>
</dbReference>
<dbReference type="Gene3D" id="3.30.465.10">
    <property type="match status" value="2"/>
</dbReference>
<dbReference type="GO" id="GO:0071949">
    <property type="term" value="F:FAD binding"/>
    <property type="evidence" value="ECO:0007669"/>
    <property type="project" value="InterPro"/>
</dbReference>
<evidence type="ECO:0000256" key="2">
    <source>
        <dbReference type="ARBA" id="ARBA00022827"/>
    </source>
</evidence>
<accession>A0AA42CMF4</accession>
<proteinExistence type="predicted"/>
<evidence type="ECO:0000256" key="1">
    <source>
        <dbReference type="ARBA" id="ARBA00022630"/>
    </source>
</evidence>
<dbReference type="SUPFAM" id="SSF56176">
    <property type="entry name" value="FAD-binding/transporter-associated domain-like"/>
    <property type="match status" value="1"/>
</dbReference>
<dbReference type="SUPFAM" id="SSF55447">
    <property type="entry name" value="CO dehydrogenase flavoprotein C-terminal domain-like"/>
    <property type="match status" value="1"/>
</dbReference>
<dbReference type="PANTHER" id="PTHR42659:SF1">
    <property type="entry name" value="OXIDOREDUCTASE"/>
    <property type="match status" value="1"/>
</dbReference>
<dbReference type="GO" id="GO:0016491">
    <property type="term" value="F:oxidoreductase activity"/>
    <property type="evidence" value="ECO:0007669"/>
    <property type="project" value="InterPro"/>
</dbReference>
<dbReference type="InterPro" id="IPR036683">
    <property type="entry name" value="CO_DH_flav_C_dom_sf"/>
</dbReference>
<dbReference type="PROSITE" id="PS51387">
    <property type="entry name" value="FAD_PCMH"/>
    <property type="match status" value="1"/>
</dbReference>
<dbReference type="Gene3D" id="3.30.390.50">
    <property type="entry name" value="CO dehydrogenase flavoprotein, C-terminal domain"/>
    <property type="match status" value="1"/>
</dbReference>
<organism evidence="4 5">
    <name type="scientific">Lichenifustis flavocetrariae</name>
    <dbReference type="NCBI Taxonomy" id="2949735"/>
    <lineage>
        <taxon>Bacteria</taxon>
        <taxon>Pseudomonadati</taxon>
        <taxon>Pseudomonadota</taxon>
        <taxon>Alphaproteobacteria</taxon>
        <taxon>Hyphomicrobiales</taxon>
        <taxon>Lichenihabitantaceae</taxon>
        <taxon>Lichenifustis</taxon>
    </lineage>
</organism>
<dbReference type="InterPro" id="IPR016167">
    <property type="entry name" value="FAD-bd_PCMH_sub1"/>
</dbReference>
<dbReference type="Proteomes" id="UP001165667">
    <property type="component" value="Unassembled WGS sequence"/>
</dbReference>
<protein>
    <submittedName>
        <fullName evidence="4">Xanthine dehydrogenase family protein subunit M</fullName>
    </submittedName>
</protein>
<comment type="caution">
    <text evidence="4">The sequence shown here is derived from an EMBL/GenBank/DDBJ whole genome shotgun (WGS) entry which is preliminary data.</text>
</comment>
<keyword evidence="1" id="KW-0285">Flavoprotein</keyword>
<dbReference type="AlphaFoldDB" id="A0AA42CMF4"/>
<dbReference type="Gene3D" id="3.30.43.10">
    <property type="entry name" value="Uridine Diphospho-n-acetylenolpyruvylglucosamine Reductase, domain 2"/>
    <property type="match status" value="1"/>
</dbReference>
<dbReference type="InterPro" id="IPR016166">
    <property type="entry name" value="FAD-bd_PCMH"/>
</dbReference>
<dbReference type="Pfam" id="PF03450">
    <property type="entry name" value="CO_deh_flav_C"/>
    <property type="match status" value="1"/>
</dbReference>
<dbReference type="SMART" id="SM01092">
    <property type="entry name" value="CO_deh_flav_C"/>
    <property type="match status" value="1"/>
</dbReference>
<dbReference type="InterPro" id="IPR016169">
    <property type="entry name" value="FAD-bd_PCMH_sub2"/>
</dbReference>
<feature type="domain" description="FAD-binding PCMH-type" evidence="3">
    <location>
        <begin position="1"/>
        <end position="231"/>
    </location>
</feature>
<dbReference type="RefSeq" id="WP_282587898.1">
    <property type="nucleotide sequence ID" value="NZ_JAMOIM010000027.1"/>
</dbReference>
<evidence type="ECO:0000313" key="4">
    <source>
        <dbReference type="EMBL" id="MCW6511521.1"/>
    </source>
</evidence>
<dbReference type="InterPro" id="IPR036318">
    <property type="entry name" value="FAD-bd_PCMH-like_sf"/>
</dbReference>
<dbReference type="Pfam" id="PF00941">
    <property type="entry name" value="FAD_binding_5"/>
    <property type="match status" value="1"/>
</dbReference>
<reference evidence="4" key="1">
    <citation type="submission" date="2022-05" db="EMBL/GenBank/DDBJ databases">
        <authorList>
            <person name="Pankratov T."/>
        </authorList>
    </citation>
    <scope>NUCLEOTIDE SEQUENCE</scope>
    <source>
        <strain evidence="4">BP6-180914</strain>
    </source>
</reference>
<keyword evidence="5" id="KW-1185">Reference proteome</keyword>
<dbReference type="InterPro" id="IPR002346">
    <property type="entry name" value="Mopterin_DH_FAD-bd"/>
</dbReference>
<dbReference type="InterPro" id="IPR005107">
    <property type="entry name" value="CO_DH_flav_C"/>
</dbReference>
<gene>
    <name evidence="4" type="ORF">M8523_26445</name>
</gene>
<dbReference type="InterPro" id="IPR051312">
    <property type="entry name" value="Diverse_Substr_Oxidored"/>
</dbReference>
<name>A0AA42CMF4_9HYPH</name>
<evidence type="ECO:0000313" key="5">
    <source>
        <dbReference type="Proteomes" id="UP001165667"/>
    </source>
</evidence>
<keyword evidence="2" id="KW-0274">FAD</keyword>
<sequence>MRPFAYERPTDAATAVALASVPASAHVTAPVQYKGGGTTLIDLMKLDVMQPTTVVDITAIDDEAMHRIVPSDEGLRIGSLVTMAKLHADPSVVRDYPLLTESLWQAASQQLRNMARLGGNVLQRTRCLYFRDTSYDQCNKRVPGSGCAALDGSNRGHAVLGTSDQCIALYPGDWAPALVALDARVEVLGRTGKRLIAFADLHRLPGTTPHIETSLSPGELITAFIVPGGPRRRSLYRKIRDRESYAFANASAAVAIELDGRTLRDVRIGLGGVATIPWRAHRAEGMLRGQELTEANARAAAEAEFGDARTREHNGYKVVLGKATMVRALLDAQAMEVPR</sequence>